<feature type="transmembrane region" description="Helical" evidence="6">
    <location>
        <begin position="40"/>
        <end position="58"/>
    </location>
</feature>
<keyword evidence="5 6" id="KW-0472">Membrane</keyword>
<dbReference type="EMBL" id="REFZ01000038">
    <property type="protein sequence ID" value="RQG95025.1"/>
    <property type="molecule type" value="Genomic_DNA"/>
</dbReference>
<dbReference type="PANTHER" id="PTHR43124:SF3">
    <property type="entry name" value="CHLORAMPHENICOL EFFLUX PUMP RV0191"/>
    <property type="match status" value="1"/>
</dbReference>
<feature type="transmembrane region" description="Helical" evidence="6">
    <location>
        <begin position="278"/>
        <end position="295"/>
    </location>
</feature>
<feature type="transmembrane region" description="Helical" evidence="6">
    <location>
        <begin position="96"/>
        <end position="117"/>
    </location>
</feature>
<evidence type="ECO:0000313" key="8">
    <source>
        <dbReference type="EMBL" id="RQG95025.1"/>
    </source>
</evidence>
<evidence type="ECO:0000256" key="6">
    <source>
        <dbReference type="SAM" id="Phobius"/>
    </source>
</evidence>
<dbReference type="Pfam" id="PF07690">
    <property type="entry name" value="MFS_1"/>
    <property type="match status" value="1"/>
</dbReference>
<dbReference type="Gene3D" id="1.20.1250.20">
    <property type="entry name" value="MFS general substrate transporter like domains"/>
    <property type="match status" value="2"/>
</dbReference>
<dbReference type="SUPFAM" id="SSF103473">
    <property type="entry name" value="MFS general substrate transporter"/>
    <property type="match status" value="1"/>
</dbReference>
<dbReference type="InterPro" id="IPR011701">
    <property type="entry name" value="MFS"/>
</dbReference>
<dbReference type="Proteomes" id="UP000281431">
    <property type="component" value="Unassembled WGS sequence"/>
</dbReference>
<dbReference type="InterPro" id="IPR050189">
    <property type="entry name" value="MFS_Efflux_Transporters"/>
</dbReference>
<evidence type="ECO:0000259" key="7">
    <source>
        <dbReference type="PROSITE" id="PS50850"/>
    </source>
</evidence>
<reference evidence="8 9" key="1">
    <citation type="submission" date="2018-10" db="EMBL/GenBank/DDBJ databases">
        <title>Natrarchaeobius chitinivorans gen. nov., sp. nov., and Natrarchaeobius haloalkaliphilus sp. nov., alkaliphilic, chitin-utilizing haloarchaea from hypersaline alkaline lakes.</title>
        <authorList>
            <person name="Sorokin D.Y."/>
            <person name="Elcheninov A.G."/>
            <person name="Kostrikina N.A."/>
            <person name="Bale N.J."/>
            <person name="Sinninghe Damste J.S."/>
            <person name="Khijniak T.V."/>
            <person name="Kublanov I.V."/>
            <person name="Toshchakov S.V."/>
        </authorList>
    </citation>
    <scope>NUCLEOTIDE SEQUENCE [LARGE SCALE GENOMIC DNA]</scope>
    <source>
        <strain evidence="8 9">AArcht7</strain>
    </source>
</reference>
<keyword evidence="3 6" id="KW-0812">Transmembrane</keyword>
<comment type="caution">
    <text evidence="8">The sequence shown here is derived from an EMBL/GenBank/DDBJ whole genome shotgun (WGS) entry which is preliminary data.</text>
</comment>
<evidence type="ECO:0000256" key="2">
    <source>
        <dbReference type="ARBA" id="ARBA00022475"/>
    </source>
</evidence>
<sequence>MGWEYRYTLLTLCTLAFFATMVARLAISPLVPAITADFEITNATIGAALTGMWLAYALTQFPSGILGDRFGERVVILTAVGGTAVMSFVLAAAPVLAVFVVSAVILGAVAGLHYSVATSLLTRTFDDRVGMAVGVHTIGSPAAGLIAPIAAVWVGSVYGWRAGVALGTVVAAPVFVLFALRARGTEPRRPDQPMSERIELEPLVALLSKPPIAFTVCIAAISAFVWQGIASFLPTFLVEYRGQSATAAGVVFSSYFVVQAVTKPVIGSLSDAHGRDGVIVGCMVATAIGLVLFVAAPGVLAVVAAVVLVGTGMGWASAVEPRFMDELTDRERSAGFGLVRTVYLIVGSLGSVAVGFFADAFGWATAFAVLTLLLLAVFVAVAANHVFSLEY</sequence>
<feature type="transmembrane region" description="Helical" evidence="6">
    <location>
        <begin position="338"/>
        <end position="358"/>
    </location>
</feature>
<proteinExistence type="predicted"/>
<feature type="transmembrane region" description="Helical" evidence="6">
    <location>
        <begin position="129"/>
        <end position="154"/>
    </location>
</feature>
<evidence type="ECO:0000256" key="3">
    <source>
        <dbReference type="ARBA" id="ARBA00022692"/>
    </source>
</evidence>
<accession>A0A3N6PDD8</accession>
<dbReference type="PROSITE" id="PS50850">
    <property type="entry name" value="MFS"/>
    <property type="match status" value="1"/>
</dbReference>
<dbReference type="GO" id="GO:0022857">
    <property type="term" value="F:transmembrane transporter activity"/>
    <property type="evidence" value="ECO:0007669"/>
    <property type="project" value="InterPro"/>
</dbReference>
<dbReference type="OrthoDB" id="29061at2157"/>
<evidence type="ECO:0000256" key="1">
    <source>
        <dbReference type="ARBA" id="ARBA00004651"/>
    </source>
</evidence>
<feature type="transmembrane region" description="Helical" evidence="6">
    <location>
        <begin position="246"/>
        <end position="266"/>
    </location>
</feature>
<dbReference type="PANTHER" id="PTHR43124">
    <property type="entry name" value="PURINE EFFLUX PUMP PBUE"/>
    <property type="match status" value="1"/>
</dbReference>
<feature type="transmembrane region" description="Helical" evidence="6">
    <location>
        <begin position="364"/>
        <end position="387"/>
    </location>
</feature>
<name>A0A3N6PDD8_NATCH</name>
<organism evidence="8 9">
    <name type="scientific">Natrarchaeobius chitinivorans</name>
    <dbReference type="NCBI Taxonomy" id="1679083"/>
    <lineage>
        <taxon>Archaea</taxon>
        <taxon>Methanobacteriati</taxon>
        <taxon>Methanobacteriota</taxon>
        <taxon>Stenosarchaea group</taxon>
        <taxon>Halobacteria</taxon>
        <taxon>Halobacteriales</taxon>
        <taxon>Natrialbaceae</taxon>
        <taxon>Natrarchaeobius</taxon>
    </lineage>
</organism>
<dbReference type="GO" id="GO:0005886">
    <property type="term" value="C:plasma membrane"/>
    <property type="evidence" value="ECO:0007669"/>
    <property type="project" value="UniProtKB-SubCell"/>
</dbReference>
<dbReference type="AlphaFoldDB" id="A0A3N6PDD8"/>
<feature type="transmembrane region" description="Helical" evidence="6">
    <location>
        <begin position="160"/>
        <end position="182"/>
    </location>
</feature>
<keyword evidence="9" id="KW-1185">Reference proteome</keyword>
<keyword evidence="2" id="KW-1003">Cell membrane</keyword>
<keyword evidence="4 6" id="KW-1133">Transmembrane helix</keyword>
<dbReference type="InterPro" id="IPR020846">
    <property type="entry name" value="MFS_dom"/>
</dbReference>
<evidence type="ECO:0000256" key="4">
    <source>
        <dbReference type="ARBA" id="ARBA00022989"/>
    </source>
</evidence>
<protein>
    <submittedName>
        <fullName evidence="8">MFS transporter</fullName>
    </submittedName>
</protein>
<feature type="domain" description="Major facilitator superfamily (MFS) profile" evidence="7">
    <location>
        <begin position="9"/>
        <end position="391"/>
    </location>
</feature>
<gene>
    <name evidence="8" type="ORF">EA472_21945</name>
</gene>
<evidence type="ECO:0000313" key="9">
    <source>
        <dbReference type="Proteomes" id="UP000281431"/>
    </source>
</evidence>
<dbReference type="InterPro" id="IPR036259">
    <property type="entry name" value="MFS_trans_sf"/>
</dbReference>
<feature type="transmembrane region" description="Helical" evidence="6">
    <location>
        <begin position="301"/>
        <end position="318"/>
    </location>
</feature>
<comment type="subcellular location">
    <subcellularLocation>
        <location evidence="1">Cell membrane</location>
        <topology evidence="1">Multi-pass membrane protein</topology>
    </subcellularLocation>
</comment>
<feature type="transmembrane region" description="Helical" evidence="6">
    <location>
        <begin position="70"/>
        <end position="90"/>
    </location>
</feature>
<evidence type="ECO:0000256" key="5">
    <source>
        <dbReference type="ARBA" id="ARBA00023136"/>
    </source>
</evidence>